<reference evidence="4 5" key="1">
    <citation type="journal article" date="2018" name="Nat. Biotechnol.">
        <title>A standardized bacterial taxonomy based on genome phylogeny substantially revises the tree of life.</title>
        <authorList>
            <person name="Parks D.H."/>
            <person name="Chuvochina M."/>
            <person name="Waite D.W."/>
            <person name="Rinke C."/>
            <person name="Skarshewski A."/>
            <person name="Chaumeil P.A."/>
            <person name="Hugenholtz P."/>
        </authorList>
    </citation>
    <scope>NUCLEOTIDE SEQUENCE [LARGE SCALE GENOMIC DNA]</scope>
    <source>
        <strain evidence="4">UBA9956</strain>
    </source>
</reference>
<dbReference type="InterPro" id="IPR036291">
    <property type="entry name" value="NAD(P)-bd_dom_sf"/>
</dbReference>
<gene>
    <name evidence="4" type="ORF">DCW38_06745</name>
</gene>
<comment type="similarity">
    <text evidence="1 3">Belongs to the short-chain dehydrogenases/reductases (SDR) family.</text>
</comment>
<sequence>MSKVVVITGVSYGLGLALLQNFSENDSYSVAGISRTLKPDEKERLLLFKGDITKTKDIESFYDRIMKKWGGFDVLINNAGIVGEFKEITEYSEDEVNKIIDINIKATFIMTQKGIELIRRPGYIVNIGSTRSITGAPNKSIYSMTKFALRGLTQSINSEWKAKGICSTIVCPGSFKTVPLKTIAGVVQDLLEMPVSAHVPEVIIGGML</sequence>
<dbReference type="CDD" id="cd05233">
    <property type="entry name" value="SDR_c"/>
    <property type="match status" value="1"/>
</dbReference>
<dbReference type="Proteomes" id="UP000264062">
    <property type="component" value="Unassembled WGS sequence"/>
</dbReference>
<name>A0A350HBE5_UNCW3</name>
<dbReference type="Pfam" id="PF00106">
    <property type="entry name" value="adh_short"/>
    <property type="match status" value="1"/>
</dbReference>
<evidence type="ECO:0000313" key="5">
    <source>
        <dbReference type="Proteomes" id="UP000264062"/>
    </source>
</evidence>
<dbReference type="InterPro" id="IPR002347">
    <property type="entry name" value="SDR_fam"/>
</dbReference>
<evidence type="ECO:0000313" key="4">
    <source>
        <dbReference type="EMBL" id="HAV92861.1"/>
    </source>
</evidence>
<protein>
    <recommendedName>
        <fullName evidence="6">SDR family oxidoreductase</fullName>
    </recommendedName>
</protein>
<dbReference type="PRINTS" id="PR00080">
    <property type="entry name" value="SDRFAMILY"/>
</dbReference>
<comment type="caution">
    <text evidence="4">The sequence shown here is derived from an EMBL/GenBank/DDBJ whole genome shotgun (WGS) entry which is preliminary data.</text>
</comment>
<accession>A0A350HBE5</accession>
<dbReference type="PANTHER" id="PTHR42760">
    <property type="entry name" value="SHORT-CHAIN DEHYDROGENASES/REDUCTASES FAMILY MEMBER"/>
    <property type="match status" value="1"/>
</dbReference>
<keyword evidence="2" id="KW-0560">Oxidoreductase</keyword>
<dbReference type="AlphaFoldDB" id="A0A350HBE5"/>
<dbReference type="PANTHER" id="PTHR42760:SF37">
    <property type="entry name" value="CLAVALDEHYDE DEHYDROGENASE"/>
    <property type="match status" value="1"/>
</dbReference>
<evidence type="ECO:0008006" key="6">
    <source>
        <dbReference type="Google" id="ProtNLM"/>
    </source>
</evidence>
<organism evidence="4 5">
    <name type="scientific">candidate division WOR-3 bacterium</name>
    <dbReference type="NCBI Taxonomy" id="2052148"/>
    <lineage>
        <taxon>Bacteria</taxon>
        <taxon>Bacteria division WOR-3</taxon>
    </lineage>
</organism>
<dbReference type="SUPFAM" id="SSF51735">
    <property type="entry name" value="NAD(P)-binding Rossmann-fold domains"/>
    <property type="match status" value="1"/>
</dbReference>
<proteinExistence type="inferred from homology"/>
<dbReference type="GO" id="GO:0016616">
    <property type="term" value="F:oxidoreductase activity, acting on the CH-OH group of donors, NAD or NADP as acceptor"/>
    <property type="evidence" value="ECO:0007669"/>
    <property type="project" value="TreeGrafter"/>
</dbReference>
<dbReference type="EMBL" id="DMZY01000198">
    <property type="protein sequence ID" value="HAV92861.1"/>
    <property type="molecule type" value="Genomic_DNA"/>
</dbReference>
<evidence type="ECO:0000256" key="3">
    <source>
        <dbReference type="RuleBase" id="RU000363"/>
    </source>
</evidence>
<evidence type="ECO:0000256" key="2">
    <source>
        <dbReference type="ARBA" id="ARBA00023002"/>
    </source>
</evidence>
<dbReference type="PRINTS" id="PR00081">
    <property type="entry name" value="GDHRDH"/>
</dbReference>
<dbReference type="Gene3D" id="3.40.50.720">
    <property type="entry name" value="NAD(P)-binding Rossmann-like Domain"/>
    <property type="match status" value="1"/>
</dbReference>
<evidence type="ECO:0000256" key="1">
    <source>
        <dbReference type="ARBA" id="ARBA00006484"/>
    </source>
</evidence>